<gene>
    <name evidence="7" type="ORF">I3842_09G211300</name>
</gene>
<feature type="region of interest" description="Disordered" evidence="5">
    <location>
        <begin position="143"/>
        <end position="171"/>
    </location>
</feature>
<keyword evidence="6" id="KW-1133">Transmembrane helix</keyword>
<protein>
    <recommendedName>
        <fullName evidence="9">HMG box domain-containing protein</fullName>
    </recommendedName>
</protein>
<evidence type="ECO:0000313" key="8">
    <source>
        <dbReference type="Proteomes" id="UP000811246"/>
    </source>
</evidence>
<comment type="subcellular location">
    <subcellularLocation>
        <location evidence="1">Nucleus</location>
    </subcellularLocation>
</comment>
<dbReference type="InterPro" id="IPR036910">
    <property type="entry name" value="HMG_box_dom_sf"/>
</dbReference>
<name>A0A922J959_CARIL</name>
<dbReference type="Gene3D" id="1.10.30.10">
    <property type="entry name" value="High mobility group box domain"/>
    <property type="match status" value="1"/>
</dbReference>
<feature type="region of interest" description="Disordered" evidence="5">
    <location>
        <begin position="72"/>
        <end position="102"/>
    </location>
</feature>
<evidence type="ECO:0000256" key="4">
    <source>
        <dbReference type="ARBA" id="ARBA00023242"/>
    </source>
</evidence>
<organism evidence="7 8">
    <name type="scientific">Carya illinoinensis</name>
    <name type="common">Pecan</name>
    <dbReference type="NCBI Taxonomy" id="32201"/>
    <lineage>
        <taxon>Eukaryota</taxon>
        <taxon>Viridiplantae</taxon>
        <taxon>Streptophyta</taxon>
        <taxon>Embryophyta</taxon>
        <taxon>Tracheophyta</taxon>
        <taxon>Spermatophyta</taxon>
        <taxon>Magnoliopsida</taxon>
        <taxon>eudicotyledons</taxon>
        <taxon>Gunneridae</taxon>
        <taxon>Pentapetalae</taxon>
        <taxon>rosids</taxon>
        <taxon>fabids</taxon>
        <taxon>Fagales</taxon>
        <taxon>Juglandaceae</taxon>
        <taxon>Carya</taxon>
    </lineage>
</organism>
<dbReference type="PANTHER" id="PTHR46261">
    <property type="entry name" value="HIGH MOBILITY GROUP B PROTEIN 4-RELATED"/>
    <property type="match status" value="1"/>
</dbReference>
<evidence type="ECO:0000256" key="1">
    <source>
        <dbReference type="ARBA" id="ARBA00004123"/>
    </source>
</evidence>
<evidence type="ECO:0000256" key="3">
    <source>
        <dbReference type="ARBA" id="ARBA00023125"/>
    </source>
</evidence>
<comment type="similarity">
    <text evidence="2">Belongs to the HMGB family.</text>
</comment>
<feature type="transmembrane region" description="Helical" evidence="6">
    <location>
        <begin position="20"/>
        <end position="42"/>
    </location>
</feature>
<keyword evidence="6" id="KW-0812">Transmembrane</keyword>
<dbReference type="GO" id="GO:0005634">
    <property type="term" value="C:nucleus"/>
    <property type="evidence" value="ECO:0007669"/>
    <property type="project" value="UniProtKB-SubCell"/>
</dbReference>
<comment type="caution">
    <text evidence="7">The sequence shown here is derived from an EMBL/GenBank/DDBJ whole genome shotgun (WGS) entry which is preliminary data.</text>
</comment>
<dbReference type="EMBL" id="CM031833">
    <property type="protein sequence ID" value="KAG6697642.1"/>
    <property type="molecule type" value="Genomic_DNA"/>
</dbReference>
<dbReference type="AlphaFoldDB" id="A0A922J959"/>
<dbReference type="PANTHER" id="PTHR46261:SF1">
    <property type="entry name" value="HIGH MOBILITY GROUP B PROTEIN 1"/>
    <property type="match status" value="1"/>
</dbReference>
<dbReference type="Proteomes" id="UP000811246">
    <property type="component" value="Chromosome 9"/>
</dbReference>
<feature type="compositionally biased region" description="Polar residues" evidence="5">
    <location>
        <begin position="149"/>
        <end position="161"/>
    </location>
</feature>
<sequence>METGYSPVDYPMKSVLAVPVALLSFPVFPLLLSLILCFVLYFSRCSWKSVSASKLLSSKEIETMKSKGAANYSNEALKPVEERKGGKRKAMTKADKSVKQKKQRKAQINLNDLPVLSLCSSFEEFRKDFKKEHPDVKAVSAVGKAGGQQWKSMSDAGSTTDDGCGAVQVRI</sequence>
<keyword evidence="3" id="KW-0238">DNA-binding</keyword>
<dbReference type="InterPro" id="IPR031061">
    <property type="entry name" value="HMGB_plant"/>
</dbReference>
<accession>A0A922J959</accession>
<evidence type="ECO:0000256" key="2">
    <source>
        <dbReference type="ARBA" id="ARBA00008774"/>
    </source>
</evidence>
<evidence type="ECO:0000256" key="5">
    <source>
        <dbReference type="SAM" id="MobiDB-lite"/>
    </source>
</evidence>
<proteinExistence type="inferred from homology"/>
<dbReference type="OrthoDB" id="1919336at2759"/>
<dbReference type="SUPFAM" id="SSF47095">
    <property type="entry name" value="HMG-box"/>
    <property type="match status" value="1"/>
</dbReference>
<evidence type="ECO:0008006" key="9">
    <source>
        <dbReference type="Google" id="ProtNLM"/>
    </source>
</evidence>
<dbReference type="GO" id="GO:0003677">
    <property type="term" value="F:DNA binding"/>
    <property type="evidence" value="ECO:0007669"/>
    <property type="project" value="UniProtKB-KW"/>
</dbReference>
<evidence type="ECO:0000256" key="6">
    <source>
        <dbReference type="SAM" id="Phobius"/>
    </source>
</evidence>
<keyword evidence="4" id="KW-0539">Nucleus</keyword>
<keyword evidence="6" id="KW-0472">Membrane</keyword>
<reference evidence="7" key="1">
    <citation type="submission" date="2021-01" db="EMBL/GenBank/DDBJ databases">
        <authorList>
            <person name="Lovell J.T."/>
            <person name="Bentley N."/>
            <person name="Bhattarai G."/>
            <person name="Jenkins J.W."/>
            <person name="Sreedasyam A."/>
            <person name="Alarcon Y."/>
            <person name="Bock C."/>
            <person name="Boston L."/>
            <person name="Carlson J."/>
            <person name="Cervantes K."/>
            <person name="Clermont K."/>
            <person name="Krom N."/>
            <person name="Kubenka K."/>
            <person name="Mamidi S."/>
            <person name="Mattison C."/>
            <person name="Monteros M."/>
            <person name="Pisani C."/>
            <person name="Plott C."/>
            <person name="Rajasekar S."/>
            <person name="Rhein H.S."/>
            <person name="Rohla C."/>
            <person name="Song M."/>
            <person name="Hilaire R.S."/>
            <person name="Shu S."/>
            <person name="Wells L."/>
            <person name="Wang X."/>
            <person name="Webber J."/>
            <person name="Heerema R.J."/>
            <person name="Klein P."/>
            <person name="Conner P."/>
            <person name="Grauke L."/>
            <person name="Grimwood J."/>
            <person name="Schmutz J."/>
            <person name="Randall J.J."/>
        </authorList>
    </citation>
    <scope>NUCLEOTIDE SEQUENCE</scope>
    <source>
        <tissue evidence="7">Leaf</tissue>
    </source>
</reference>
<evidence type="ECO:0000313" key="7">
    <source>
        <dbReference type="EMBL" id="KAG6697642.1"/>
    </source>
</evidence>